<dbReference type="AlphaFoldDB" id="A0A9P5XQG8"/>
<feature type="region of interest" description="Disordered" evidence="1">
    <location>
        <begin position="483"/>
        <end position="504"/>
    </location>
</feature>
<feature type="compositionally biased region" description="Basic residues" evidence="1">
    <location>
        <begin position="531"/>
        <end position="543"/>
    </location>
</feature>
<feature type="compositionally biased region" description="Polar residues" evidence="1">
    <location>
        <begin position="283"/>
        <end position="292"/>
    </location>
</feature>
<feature type="region of interest" description="Disordered" evidence="1">
    <location>
        <begin position="239"/>
        <end position="294"/>
    </location>
</feature>
<feature type="region of interest" description="Disordered" evidence="1">
    <location>
        <begin position="152"/>
        <end position="172"/>
    </location>
</feature>
<feature type="compositionally biased region" description="Low complexity" evidence="1">
    <location>
        <begin position="1"/>
        <end position="20"/>
    </location>
</feature>
<dbReference type="Proteomes" id="UP000807353">
    <property type="component" value="Unassembled WGS sequence"/>
</dbReference>
<comment type="caution">
    <text evidence="2">The sequence shown here is derived from an EMBL/GenBank/DDBJ whole genome shotgun (WGS) entry which is preliminary data.</text>
</comment>
<organism evidence="2 3">
    <name type="scientific">Collybia nuda</name>
    <dbReference type="NCBI Taxonomy" id="64659"/>
    <lineage>
        <taxon>Eukaryota</taxon>
        <taxon>Fungi</taxon>
        <taxon>Dikarya</taxon>
        <taxon>Basidiomycota</taxon>
        <taxon>Agaricomycotina</taxon>
        <taxon>Agaricomycetes</taxon>
        <taxon>Agaricomycetidae</taxon>
        <taxon>Agaricales</taxon>
        <taxon>Tricholomatineae</taxon>
        <taxon>Clitocybaceae</taxon>
        <taxon>Collybia</taxon>
    </lineage>
</organism>
<reference evidence="2" key="1">
    <citation type="submission" date="2020-11" db="EMBL/GenBank/DDBJ databases">
        <authorList>
            <consortium name="DOE Joint Genome Institute"/>
            <person name="Ahrendt S."/>
            <person name="Riley R."/>
            <person name="Andreopoulos W."/>
            <person name="Labutti K."/>
            <person name="Pangilinan J."/>
            <person name="Ruiz-Duenas F.J."/>
            <person name="Barrasa J.M."/>
            <person name="Sanchez-Garcia M."/>
            <person name="Camarero S."/>
            <person name="Miyauchi S."/>
            <person name="Serrano A."/>
            <person name="Linde D."/>
            <person name="Babiker R."/>
            <person name="Drula E."/>
            <person name="Ayuso-Fernandez I."/>
            <person name="Pacheco R."/>
            <person name="Padilla G."/>
            <person name="Ferreira P."/>
            <person name="Barriuso J."/>
            <person name="Kellner H."/>
            <person name="Castanera R."/>
            <person name="Alfaro M."/>
            <person name="Ramirez L."/>
            <person name="Pisabarro A.G."/>
            <person name="Kuo A."/>
            <person name="Tritt A."/>
            <person name="Lipzen A."/>
            <person name="He G."/>
            <person name="Yan M."/>
            <person name="Ng V."/>
            <person name="Cullen D."/>
            <person name="Martin F."/>
            <person name="Rosso M.-N."/>
            <person name="Henrissat B."/>
            <person name="Hibbett D."/>
            <person name="Martinez A.T."/>
            <person name="Grigoriev I.V."/>
        </authorList>
    </citation>
    <scope>NUCLEOTIDE SEQUENCE</scope>
    <source>
        <strain evidence="2">CBS 247.69</strain>
    </source>
</reference>
<evidence type="ECO:0000313" key="2">
    <source>
        <dbReference type="EMBL" id="KAF9455688.1"/>
    </source>
</evidence>
<dbReference type="OrthoDB" id="2649166at2759"/>
<keyword evidence="3" id="KW-1185">Reference proteome</keyword>
<dbReference type="EMBL" id="MU150561">
    <property type="protein sequence ID" value="KAF9455688.1"/>
    <property type="molecule type" value="Genomic_DNA"/>
</dbReference>
<gene>
    <name evidence="2" type="ORF">BDZ94DRAFT_1277633</name>
</gene>
<feature type="region of interest" description="Disordered" evidence="1">
    <location>
        <begin position="1"/>
        <end position="46"/>
    </location>
</feature>
<proteinExistence type="predicted"/>
<feature type="region of interest" description="Disordered" evidence="1">
    <location>
        <begin position="71"/>
        <end position="95"/>
    </location>
</feature>
<feature type="region of interest" description="Disordered" evidence="1">
    <location>
        <begin position="520"/>
        <end position="552"/>
    </location>
</feature>
<sequence>MSGTSYPSPISSTGSSGRTSVASPLDVPTNTSSFNGRDPTDTQRSLHQASAALEAAYNRIRQVRRNLLELTETLPPSQTRESRFNDIGPGHEAINLTLGPTEESEATNEDDGSALPPNIHSLMGRLMRYERMLNLDTVRDGDLSLSDLPQRASSQFSTNRPPFLQPPSNISYNSSRRRLAIPDDAATSLGRRVAAREAAGLTPSRNTSRFPLVGRELEGLRLSMRQRRTTEPQRLEPLVEHRREDSSTSMYGPAQRFPQVGDPSTFTVQPYSEPRRGLGEPRLSQSTATGSTHSERLSLLSNLSVQNLATPGSGSISRPLLFDEPSSYVPAANFTSLPEYQEQYQDSLGEDRNYVIRRRMNADGEEHIHPINLDWSDDEVSWILPRGLQDEATYDQSQLVSRFSRLSARYHPRRNTVQPNQIPSGRQRRRGWARLDADGNEIPSDEEEEIERIRTEHRVRAQNLPRPLVAAPTQGVEVRPRLHALHPNPSMPNTRTGVGPDEDPPFNTDTLPRVHLGPHEGSAVGSENGRWRHASPSHRHRSQPKPIDRYTQATPPFCVNPLPMPLEEMLPARKSNKNDHPRVIKVLKHAIFAGR</sequence>
<protein>
    <submittedName>
        <fullName evidence="2">Uncharacterized protein</fullName>
    </submittedName>
</protein>
<evidence type="ECO:0000313" key="3">
    <source>
        <dbReference type="Proteomes" id="UP000807353"/>
    </source>
</evidence>
<name>A0A9P5XQG8_9AGAR</name>
<evidence type="ECO:0000256" key="1">
    <source>
        <dbReference type="SAM" id="MobiDB-lite"/>
    </source>
</evidence>
<accession>A0A9P5XQG8</accession>